<accession>A0A422QQ95</accession>
<proteinExistence type="predicted"/>
<sequence length="134" mass="13339">MLITSQQAQAMIDAAQSRAQALGVPAVIAVIDGGCHLKAFQRMDGAPLGSIDIALGKARTAALFGCNSEDVWEYCKPGAPAPGLELSNGGLMTFAGGISFRSGDGAVVGAVGVSGGAVSEDQEIARAGAAAYTV</sequence>
<dbReference type="InterPro" id="IPR052517">
    <property type="entry name" value="GlcG_carb_metab_protein"/>
</dbReference>
<gene>
    <name evidence="1" type="ORF">NM04_03175</name>
</gene>
<dbReference type="RefSeq" id="WP_123068114.1">
    <property type="nucleotide sequence ID" value="NZ_JSAB01000025.1"/>
</dbReference>
<evidence type="ECO:0000313" key="1">
    <source>
        <dbReference type="EMBL" id="RNF32199.1"/>
    </source>
</evidence>
<protein>
    <submittedName>
        <fullName evidence="1">Glycolate utilization protein</fullName>
    </submittedName>
</protein>
<organism evidence="1 2">
    <name type="scientific">Massilia aurea</name>
    <dbReference type="NCBI Taxonomy" id="373040"/>
    <lineage>
        <taxon>Bacteria</taxon>
        <taxon>Pseudomonadati</taxon>
        <taxon>Pseudomonadota</taxon>
        <taxon>Betaproteobacteria</taxon>
        <taxon>Burkholderiales</taxon>
        <taxon>Oxalobacteraceae</taxon>
        <taxon>Telluria group</taxon>
        <taxon>Massilia</taxon>
    </lineage>
</organism>
<comment type="caution">
    <text evidence="1">The sequence shown here is derived from an EMBL/GenBank/DDBJ whole genome shotgun (WGS) entry which is preliminary data.</text>
</comment>
<keyword evidence="2" id="KW-1185">Reference proteome</keyword>
<dbReference type="Proteomes" id="UP000283254">
    <property type="component" value="Unassembled WGS sequence"/>
</dbReference>
<evidence type="ECO:0000313" key="2">
    <source>
        <dbReference type="Proteomes" id="UP000283254"/>
    </source>
</evidence>
<dbReference type="SUPFAM" id="SSF143744">
    <property type="entry name" value="GlcG-like"/>
    <property type="match status" value="1"/>
</dbReference>
<dbReference type="InterPro" id="IPR038084">
    <property type="entry name" value="PduO/GlcC-like_sf"/>
</dbReference>
<dbReference type="EMBL" id="JSAB01000025">
    <property type="protein sequence ID" value="RNF32199.1"/>
    <property type="molecule type" value="Genomic_DNA"/>
</dbReference>
<dbReference type="PANTHER" id="PTHR34309">
    <property type="entry name" value="SLR1406 PROTEIN"/>
    <property type="match status" value="1"/>
</dbReference>
<dbReference type="AlphaFoldDB" id="A0A422QQ95"/>
<name>A0A422QQ95_9BURK</name>
<reference evidence="1" key="1">
    <citation type="submission" date="2014-10" db="EMBL/GenBank/DDBJ databases">
        <title>Massilia sp. genome.</title>
        <authorList>
            <person name="Xu B."/>
            <person name="Dai L."/>
            <person name="Huang Z."/>
        </authorList>
    </citation>
    <scope>NUCLEOTIDE SEQUENCE [LARGE SCALE GENOMIC DNA]</scope>
    <source>
        <strain evidence="1">CFS-1</strain>
    </source>
</reference>
<dbReference type="Pfam" id="PF03928">
    <property type="entry name" value="HbpS-like"/>
    <property type="match status" value="1"/>
</dbReference>
<dbReference type="OrthoDB" id="1684899at2"/>
<dbReference type="Gene3D" id="3.30.450.150">
    <property type="entry name" value="Haem-degrading domain"/>
    <property type="match status" value="1"/>
</dbReference>
<dbReference type="InterPro" id="IPR005624">
    <property type="entry name" value="PduO/GlcC-like"/>
</dbReference>
<dbReference type="PANTHER" id="PTHR34309:SF1">
    <property type="entry name" value="PROTEIN GLCG"/>
    <property type="match status" value="1"/>
</dbReference>